<feature type="non-terminal residue" evidence="1">
    <location>
        <position position="99"/>
    </location>
</feature>
<accession>V5HF34</accession>
<protein>
    <submittedName>
        <fullName evidence="1">Uncharacterized protein</fullName>
    </submittedName>
</protein>
<organism evidence="1">
    <name type="scientific">Ixodes ricinus</name>
    <name type="common">Common tick</name>
    <name type="synonym">Acarus ricinus</name>
    <dbReference type="NCBI Taxonomy" id="34613"/>
    <lineage>
        <taxon>Eukaryota</taxon>
        <taxon>Metazoa</taxon>
        <taxon>Ecdysozoa</taxon>
        <taxon>Arthropoda</taxon>
        <taxon>Chelicerata</taxon>
        <taxon>Arachnida</taxon>
        <taxon>Acari</taxon>
        <taxon>Parasitiformes</taxon>
        <taxon>Ixodida</taxon>
        <taxon>Ixodoidea</taxon>
        <taxon>Ixodidae</taxon>
        <taxon>Ixodinae</taxon>
        <taxon>Ixodes</taxon>
    </lineage>
</organism>
<evidence type="ECO:0000313" key="1">
    <source>
        <dbReference type="EMBL" id="JAB73827.1"/>
    </source>
</evidence>
<sequence length="99" mass="10883">MPVWKGIVHSHVQKMAHSYGSLRHHKCALFVAPSLVYWCHTSSLFMLKMGLSPLAVSCTLISTSSALPMSNKKKISTISTTMNNKISIISTTRSFAQST</sequence>
<reference evidence="1" key="1">
    <citation type="journal article" date="2015" name="Sci. Rep.">
        <title>Tissue- and time-dependent transcription in Ixodes ricinus salivary glands and midguts when blood feeding on the vertebrate host.</title>
        <authorList>
            <person name="Kotsyfakis M."/>
            <person name="Schwarz A."/>
            <person name="Erhart J."/>
            <person name="Ribeiro J.M."/>
        </authorList>
    </citation>
    <scope>NUCLEOTIDE SEQUENCE</scope>
    <source>
        <tissue evidence="1">Salivary gland and midgut</tissue>
    </source>
</reference>
<name>V5HF34_IXORI</name>
<dbReference type="AlphaFoldDB" id="V5HF34"/>
<dbReference type="EMBL" id="GANP01010641">
    <property type="protein sequence ID" value="JAB73827.1"/>
    <property type="molecule type" value="mRNA"/>
</dbReference>
<proteinExistence type="evidence at transcript level"/>